<dbReference type="GO" id="GO:0016747">
    <property type="term" value="F:acyltransferase activity, transferring groups other than amino-acyl groups"/>
    <property type="evidence" value="ECO:0007669"/>
    <property type="project" value="InterPro"/>
</dbReference>
<sequence length="207" mass="23091">MTRADTTDRLFVTTPDDPRARPLVEDLIREYDSRYGTLFSSEGARAELYRYPASAFTEAQRGAFLLLERADRVIAGEAFMFYDVDTAELKRVWADPEFRRQGLARRIVEALEQAAEAQGYTRVYLTTGFRQPEARDLYLSLGYRPLFDPEVPGELYATLPFEKHIGALRGQVPSSPLRVPAASLEEAASAAAARKAESAARHAEVAA</sequence>
<dbReference type="EMBL" id="SBLC01000010">
    <property type="protein sequence ID" value="RWY41545.1"/>
    <property type="molecule type" value="Genomic_DNA"/>
</dbReference>
<proteinExistence type="predicted"/>
<dbReference type="Gene3D" id="3.40.630.30">
    <property type="match status" value="1"/>
</dbReference>
<dbReference type="Pfam" id="PF00583">
    <property type="entry name" value="Acetyltransf_1"/>
    <property type="match status" value="1"/>
</dbReference>
<gene>
    <name evidence="4" type="ORF">EP867_08870</name>
</gene>
<organism evidence="4 5">
    <name type="scientific">Falsigemmobacter intermedius</name>
    <dbReference type="NCBI Taxonomy" id="1553448"/>
    <lineage>
        <taxon>Bacteria</taxon>
        <taxon>Pseudomonadati</taxon>
        <taxon>Pseudomonadota</taxon>
        <taxon>Alphaproteobacteria</taxon>
        <taxon>Rhodobacterales</taxon>
        <taxon>Paracoccaceae</taxon>
        <taxon>Falsigemmobacter</taxon>
    </lineage>
</organism>
<feature type="domain" description="N-acetyltransferase" evidence="3">
    <location>
        <begin position="11"/>
        <end position="162"/>
    </location>
</feature>
<accession>A0A3S4XSS3</accession>
<dbReference type="Proteomes" id="UP000287168">
    <property type="component" value="Unassembled WGS sequence"/>
</dbReference>
<comment type="caution">
    <text evidence="4">The sequence shown here is derived from an EMBL/GenBank/DDBJ whole genome shotgun (WGS) entry which is preliminary data.</text>
</comment>
<keyword evidence="2" id="KW-0012">Acyltransferase</keyword>
<dbReference type="PANTHER" id="PTHR43877">
    <property type="entry name" value="AMINOALKYLPHOSPHONATE N-ACETYLTRANSFERASE-RELATED-RELATED"/>
    <property type="match status" value="1"/>
</dbReference>
<evidence type="ECO:0000313" key="4">
    <source>
        <dbReference type="EMBL" id="RWY41545.1"/>
    </source>
</evidence>
<dbReference type="OrthoDB" id="9803233at2"/>
<dbReference type="AlphaFoldDB" id="A0A3S4XSS3"/>
<dbReference type="CDD" id="cd04301">
    <property type="entry name" value="NAT_SF"/>
    <property type="match status" value="1"/>
</dbReference>
<dbReference type="InterPro" id="IPR016181">
    <property type="entry name" value="Acyl_CoA_acyltransferase"/>
</dbReference>
<reference evidence="4 5" key="1">
    <citation type="journal article" date="2015" name="Int. J. Syst. Evol. Microbiol.">
        <title>Gemmobacter intermedius sp. nov., isolated from a white stork (Ciconia ciconia).</title>
        <authorList>
            <person name="Kampfer P."/>
            <person name="Jerzak L."/>
            <person name="Wilharm G."/>
            <person name="Golke J."/>
            <person name="Busse H.J."/>
            <person name="Glaeser S.P."/>
        </authorList>
    </citation>
    <scope>NUCLEOTIDE SEQUENCE [LARGE SCALE GENOMIC DNA]</scope>
    <source>
        <strain evidence="4 5">119/4</strain>
    </source>
</reference>
<keyword evidence="5" id="KW-1185">Reference proteome</keyword>
<dbReference type="RefSeq" id="WP_128488279.1">
    <property type="nucleotide sequence ID" value="NZ_JBHLXB010000007.1"/>
</dbReference>
<evidence type="ECO:0000313" key="5">
    <source>
        <dbReference type="Proteomes" id="UP000287168"/>
    </source>
</evidence>
<protein>
    <submittedName>
        <fullName evidence="4">GNAT family N-acetyltransferase</fullName>
    </submittedName>
</protein>
<dbReference type="InterPro" id="IPR000182">
    <property type="entry name" value="GNAT_dom"/>
</dbReference>
<evidence type="ECO:0000259" key="3">
    <source>
        <dbReference type="PROSITE" id="PS51186"/>
    </source>
</evidence>
<evidence type="ECO:0000256" key="2">
    <source>
        <dbReference type="ARBA" id="ARBA00023315"/>
    </source>
</evidence>
<keyword evidence="1 4" id="KW-0808">Transferase</keyword>
<evidence type="ECO:0000256" key="1">
    <source>
        <dbReference type="ARBA" id="ARBA00022679"/>
    </source>
</evidence>
<dbReference type="SUPFAM" id="SSF55729">
    <property type="entry name" value="Acyl-CoA N-acyltransferases (Nat)"/>
    <property type="match status" value="1"/>
</dbReference>
<dbReference type="PANTHER" id="PTHR43877:SF2">
    <property type="entry name" value="AMINOALKYLPHOSPHONATE N-ACETYLTRANSFERASE-RELATED"/>
    <property type="match status" value="1"/>
</dbReference>
<name>A0A3S4XSS3_9RHOB</name>
<dbReference type="PROSITE" id="PS51186">
    <property type="entry name" value="GNAT"/>
    <property type="match status" value="1"/>
</dbReference>
<dbReference type="InterPro" id="IPR050832">
    <property type="entry name" value="Bact_Acetyltransf"/>
</dbReference>